<reference evidence="1 2" key="1">
    <citation type="submission" date="2022-10" db="EMBL/GenBank/DDBJ databases">
        <title>Paenibacillus description and whole genome data of maize root bacterial community.</title>
        <authorList>
            <person name="Marton D."/>
            <person name="Farkas M."/>
            <person name="Cserhati M."/>
        </authorList>
    </citation>
    <scope>NUCLEOTIDE SEQUENCE [LARGE SCALE GENOMIC DNA]</scope>
    <source>
        <strain evidence="1 2">P96</strain>
    </source>
</reference>
<sequence>MMKALLDHTMREIGQIETEITKVLNTLIEIQEERPNRFLMELLEQDRAELLQMMVDMHIEKKKLLIQSEITNHKQKTDIL</sequence>
<evidence type="ECO:0000313" key="2">
    <source>
        <dbReference type="Proteomes" id="UP001241848"/>
    </source>
</evidence>
<keyword evidence="2" id="KW-1185">Reference proteome</keyword>
<gene>
    <name evidence="1" type="ORF">OIN60_09815</name>
</gene>
<comment type="caution">
    <text evidence="1">The sequence shown here is derived from an EMBL/GenBank/DDBJ whole genome shotgun (WGS) entry which is preliminary data.</text>
</comment>
<dbReference type="EMBL" id="JAPCKK010000015">
    <property type="protein sequence ID" value="MDP4097065.1"/>
    <property type="molecule type" value="Genomic_DNA"/>
</dbReference>
<proteinExistence type="predicted"/>
<dbReference type="Proteomes" id="UP001241848">
    <property type="component" value="Unassembled WGS sequence"/>
</dbReference>
<organism evidence="1 2">
    <name type="scientific">Paenibacillus zeirhizosphaerae</name>
    <dbReference type="NCBI Taxonomy" id="2987519"/>
    <lineage>
        <taxon>Bacteria</taxon>
        <taxon>Bacillati</taxon>
        <taxon>Bacillota</taxon>
        <taxon>Bacilli</taxon>
        <taxon>Bacillales</taxon>
        <taxon>Paenibacillaceae</taxon>
        <taxon>Paenibacillus</taxon>
    </lineage>
</organism>
<evidence type="ECO:0000313" key="1">
    <source>
        <dbReference type="EMBL" id="MDP4097065.1"/>
    </source>
</evidence>
<protein>
    <submittedName>
        <fullName evidence="1">Uncharacterized protein</fullName>
    </submittedName>
</protein>
<dbReference type="RefSeq" id="WP_305754694.1">
    <property type="nucleotide sequence ID" value="NZ_JAPCKK010000015.1"/>
</dbReference>
<name>A0ABT9FQR3_9BACL</name>
<accession>A0ABT9FQR3</accession>